<dbReference type="Proteomes" id="UP000518605">
    <property type="component" value="Unassembled WGS sequence"/>
</dbReference>
<evidence type="ECO:0000313" key="4">
    <source>
        <dbReference type="EMBL" id="MBB3153106.1"/>
    </source>
</evidence>
<feature type="domain" description="Gfo/Idh/MocA-like oxidoreductase N-terminal" evidence="2">
    <location>
        <begin position="8"/>
        <end position="124"/>
    </location>
</feature>
<dbReference type="PANTHER" id="PTHR43377:SF1">
    <property type="entry name" value="BILIVERDIN REDUCTASE A"/>
    <property type="match status" value="1"/>
</dbReference>
<dbReference type="AlphaFoldDB" id="A0A7W5C8J7"/>
<dbReference type="Pfam" id="PF01408">
    <property type="entry name" value="GFO_IDH_MocA"/>
    <property type="match status" value="1"/>
</dbReference>
<organism evidence="4 5">
    <name type="scientific">Paenibacillus endophyticus</name>
    <dbReference type="NCBI Taxonomy" id="1294268"/>
    <lineage>
        <taxon>Bacteria</taxon>
        <taxon>Bacillati</taxon>
        <taxon>Bacillota</taxon>
        <taxon>Bacilli</taxon>
        <taxon>Bacillales</taxon>
        <taxon>Paenibacillaceae</taxon>
        <taxon>Paenibacillus</taxon>
    </lineage>
</organism>
<evidence type="ECO:0000313" key="5">
    <source>
        <dbReference type="Proteomes" id="UP000518605"/>
    </source>
</evidence>
<evidence type="ECO:0000256" key="1">
    <source>
        <dbReference type="ARBA" id="ARBA00010928"/>
    </source>
</evidence>
<dbReference type="Gene3D" id="3.40.50.720">
    <property type="entry name" value="NAD(P)-binding Rossmann-like Domain"/>
    <property type="match status" value="1"/>
</dbReference>
<dbReference type="EMBL" id="JACHXW010000008">
    <property type="protein sequence ID" value="MBB3153106.1"/>
    <property type="molecule type" value="Genomic_DNA"/>
</dbReference>
<dbReference type="InterPro" id="IPR000683">
    <property type="entry name" value="Gfo/Idh/MocA-like_OxRdtase_N"/>
</dbReference>
<dbReference type="GO" id="GO:0000166">
    <property type="term" value="F:nucleotide binding"/>
    <property type="evidence" value="ECO:0007669"/>
    <property type="project" value="InterPro"/>
</dbReference>
<gene>
    <name evidence="4" type="ORF">FHS16_003165</name>
</gene>
<dbReference type="InterPro" id="IPR051450">
    <property type="entry name" value="Gfo/Idh/MocA_Oxidoreductases"/>
</dbReference>
<dbReference type="InterPro" id="IPR004104">
    <property type="entry name" value="Gfo/Idh/MocA-like_OxRdtase_C"/>
</dbReference>
<comment type="caution">
    <text evidence="4">The sequence shown here is derived from an EMBL/GenBank/DDBJ whole genome shotgun (WGS) entry which is preliminary data.</text>
</comment>
<dbReference type="Pfam" id="PF02894">
    <property type="entry name" value="GFO_IDH_MocA_C"/>
    <property type="match status" value="1"/>
</dbReference>
<feature type="domain" description="Gfo/Idh/MocA-like oxidoreductase C-terminal" evidence="3">
    <location>
        <begin position="151"/>
        <end position="325"/>
    </location>
</feature>
<name>A0A7W5C8J7_9BACL</name>
<proteinExistence type="inferred from homology"/>
<dbReference type="SUPFAM" id="SSF51735">
    <property type="entry name" value="NAD(P)-binding Rossmann-fold domains"/>
    <property type="match status" value="1"/>
</dbReference>
<accession>A0A7W5C8J7</accession>
<evidence type="ECO:0000259" key="2">
    <source>
        <dbReference type="Pfam" id="PF01408"/>
    </source>
</evidence>
<protein>
    <submittedName>
        <fullName evidence="4">Putative dehydrogenase</fullName>
    </submittedName>
</protein>
<sequence>MSTRKQTKIALIGAGGWGYHHARIFQGRQDVDFCAIVGRDESKTTARAAEFGTRAYTDIASMLEREKPDLVSLCLPNQGHFDATLQIIQAGVPLLVEKPLVFGIKEAETLLEAAEKKGLFFAINFNHRYAVPVQKAKAAIDAGRLGDLVFASWRFGGEGDGGHPHANLIETQCHGFDMLEYLCGPIQSVMAQMTNKTGNGFSTLALALAFESGAVGTLLGSYDSSYAYAGTHALELNGSLGRATIEDTVKRYTFQQAGSETAEVWQAGYFNDADRQFHLTFDKHFDHLLQAFQAGAAPPVHASAGFRALRLAYAAIESFESGKRISTR</sequence>
<dbReference type="InterPro" id="IPR036291">
    <property type="entry name" value="NAD(P)-bd_dom_sf"/>
</dbReference>
<keyword evidence="5" id="KW-1185">Reference proteome</keyword>
<reference evidence="4 5" key="1">
    <citation type="submission" date="2020-08" db="EMBL/GenBank/DDBJ databases">
        <title>Genomic Encyclopedia of Type Strains, Phase III (KMG-III): the genomes of soil and plant-associated and newly described type strains.</title>
        <authorList>
            <person name="Whitman W."/>
        </authorList>
    </citation>
    <scope>NUCLEOTIDE SEQUENCE [LARGE SCALE GENOMIC DNA]</scope>
    <source>
        <strain evidence="4 5">CECT 8234</strain>
    </source>
</reference>
<dbReference type="Gene3D" id="3.30.360.10">
    <property type="entry name" value="Dihydrodipicolinate Reductase, domain 2"/>
    <property type="match status" value="1"/>
</dbReference>
<comment type="similarity">
    <text evidence="1">Belongs to the Gfo/Idh/MocA family.</text>
</comment>
<dbReference type="PANTHER" id="PTHR43377">
    <property type="entry name" value="BILIVERDIN REDUCTASE A"/>
    <property type="match status" value="1"/>
</dbReference>
<dbReference type="SUPFAM" id="SSF55347">
    <property type="entry name" value="Glyceraldehyde-3-phosphate dehydrogenase-like, C-terminal domain"/>
    <property type="match status" value="1"/>
</dbReference>
<dbReference type="RefSeq" id="WP_183564037.1">
    <property type="nucleotide sequence ID" value="NZ_CBCSLB010000015.1"/>
</dbReference>
<evidence type="ECO:0000259" key="3">
    <source>
        <dbReference type="Pfam" id="PF02894"/>
    </source>
</evidence>